<evidence type="ECO:0000313" key="2">
    <source>
        <dbReference type="Proteomes" id="UP001293254"/>
    </source>
</evidence>
<accession>A0AAE1YMZ5</accession>
<comment type="caution">
    <text evidence="1">The sequence shown here is derived from an EMBL/GenBank/DDBJ whole genome shotgun (WGS) entry which is preliminary data.</text>
</comment>
<gene>
    <name evidence="1" type="ORF">Salat_1104800</name>
</gene>
<evidence type="ECO:0000313" key="1">
    <source>
        <dbReference type="EMBL" id="KAK4433425.1"/>
    </source>
</evidence>
<reference evidence="1" key="2">
    <citation type="journal article" date="2024" name="Plant">
        <title>Genomic evolution and insights into agronomic trait innovations of Sesamum species.</title>
        <authorList>
            <person name="Miao H."/>
            <person name="Wang L."/>
            <person name="Qu L."/>
            <person name="Liu H."/>
            <person name="Sun Y."/>
            <person name="Le M."/>
            <person name="Wang Q."/>
            <person name="Wei S."/>
            <person name="Zheng Y."/>
            <person name="Lin W."/>
            <person name="Duan Y."/>
            <person name="Cao H."/>
            <person name="Xiong S."/>
            <person name="Wang X."/>
            <person name="Wei L."/>
            <person name="Li C."/>
            <person name="Ma Q."/>
            <person name="Ju M."/>
            <person name="Zhao R."/>
            <person name="Li G."/>
            <person name="Mu C."/>
            <person name="Tian Q."/>
            <person name="Mei H."/>
            <person name="Zhang T."/>
            <person name="Gao T."/>
            <person name="Zhang H."/>
        </authorList>
    </citation>
    <scope>NUCLEOTIDE SEQUENCE</scope>
    <source>
        <strain evidence="1">3651</strain>
    </source>
</reference>
<reference evidence="1" key="1">
    <citation type="submission" date="2020-06" db="EMBL/GenBank/DDBJ databases">
        <authorList>
            <person name="Li T."/>
            <person name="Hu X."/>
            <person name="Zhang T."/>
            <person name="Song X."/>
            <person name="Zhang H."/>
            <person name="Dai N."/>
            <person name="Sheng W."/>
            <person name="Hou X."/>
            <person name="Wei L."/>
        </authorList>
    </citation>
    <scope>NUCLEOTIDE SEQUENCE</scope>
    <source>
        <strain evidence="1">3651</strain>
        <tissue evidence="1">Leaf</tissue>
    </source>
</reference>
<proteinExistence type="predicted"/>
<sequence length="105" mass="11867">MAENGVEKLIAVARHIAKTLGHTDTMTDDILKIFSNFDGRLRERLTEKLSEDGVEQILNSLDRQISRYISSSRHLLISATTVGFTRGCLRLANGPLHCKKRLQQF</sequence>
<protein>
    <submittedName>
        <fullName evidence="1">Exocyst complex component EXO70B1</fullName>
    </submittedName>
</protein>
<name>A0AAE1YMZ5_9LAMI</name>
<organism evidence="1 2">
    <name type="scientific">Sesamum alatum</name>
    <dbReference type="NCBI Taxonomy" id="300844"/>
    <lineage>
        <taxon>Eukaryota</taxon>
        <taxon>Viridiplantae</taxon>
        <taxon>Streptophyta</taxon>
        <taxon>Embryophyta</taxon>
        <taxon>Tracheophyta</taxon>
        <taxon>Spermatophyta</taxon>
        <taxon>Magnoliopsida</taxon>
        <taxon>eudicotyledons</taxon>
        <taxon>Gunneridae</taxon>
        <taxon>Pentapetalae</taxon>
        <taxon>asterids</taxon>
        <taxon>lamiids</taxon>
        <taxon>Lamiales</taxon>
        <taxon>Pedaliaceae</taxon>
        <taxon>Sesamum</taxon>
    </lineage>
</organism>
<dbReference type="Proteomes" id="UP001293254">
    <property type="component" value="Unassembled WGS sequence"/>
</dbReference>
<keyword evidence="2" id="KW-1185">Reference proteome</keyword>
<dbReference type="AlphaFoldDB" id="A0AAE1YMZ5"/>
<dbReference type="EMBL" id="JACGWO010000003">
    <property type="protein sequence ID" value="KAK4433425.1"/>
    <property type="molecule type" value="Genomic_DNA"/>
</dbReference>